<sequence>MLLKLEILLTLLFINLFVFVPSTLALECTYQATIINNRLDFSITSDIDKLAVVQYIRKSGSALVSSMYGPDLGIPWSYSDDPSCNISLNTPIGCRQNRGGGLGTGAFWQWYDWPTSQYHQIPTGVYGLDFNIPPTYESIRVMYGVLPGTTAEGAVWTDCTRTGNVSTPTATATATSTATSTATATSTSTATATATSTVTSTPTPTPMGVPNIKQYEGGWENQIYDHTVKTIKDWGCALTSAVMVLKYHGHNIMPDTLNNWLNSQSDGYIRNGLINWLAVSRYTKINDSNSSPTLEYKRLGVDDEKLDSELSSLRPAILKEDGHFIVATGKKYDTYFINDPGYATRNTLESYADSYLAINSYTPTHSDLSYMMFVTDPDMDLIFQDLNGNPVDYVSFIEDGILDGESVRILYFEKPASGNYKLMITGLQGNYTLDSYLYDIDGNVTKNTFSGVLFNNDSDTYQINYSSNIKIAVSVNEILKDLDSAYKNKLIKNKGIYQTIKMHLKYYQRFESPRIIKSLILQIKMFTPRFIDPTYSLILRQNLLSLID</sequence>
<dbReference type="GO" id="GO:0016798">
    <property type="term" value="F:hydrolase activity, acting on glycosyl bonds"/>
    <property type="evidence" value="ECO:0007669"/>
    <property type="project" value="UniProtKB-KW"/>
</dbReference>
<keyword evidence="3" id="KW-0119">Carbohydrate metabolism</keyword>
<evidence type="ECO:0000259" key="2">
    <source>
        <dbReference type="Pfam" id="PF13529"/>
    </source>
</evidence>
<feature type="domain" description="Peptidase C39-like" evidence="2">
    <location>
        <begin position="209"/>
        <end position="340"/>
    </location>
</feature>
<feature type="compositionally biased region" description="Low complexity" evidence="1">
    <location>
        <begin position="166"/>
        <end position="202"/>
    </location>
</feature>
<feature type="region of interest" description="Disordered" evidence="1">
    <location>
        <begin position="166"/>
        <end position="209"/>
    </location>
</feature>
<comment type="caution">
    <text evidence="3">The sequence shown here is derived from an EMBL/GenBank/DDBJ whole genome shotgun (WGS) entry which is preliminary data.</text>
</comment>
<evidence type="ECO:0000313" key="3">
    <source>
        <dbReference type="EMBL" id="KKP46784.1"/>
    </source>
</evidence>
<reference evidence="3 4" key="1">
    <citation type="journal article" date="2015" name="Nature">
        <title>rRNA introns, odd ribosomes, and small enigmatic genomes across a large radiation of phyla.</title>
        <authorList>
            <person name="Brown C.T."/>
            <person name="Hug L.A."/>
            <person name="Thomas B.C."/>
            <person name="Sharon I."/>
            <person name="Castelle C.J."/>
            <person name="Singh A."/>
            <person name="Wilkins M.J."/>
            <person name="Williams K.H."/>
            <person name="Banfield J.F."/>
        </authorList>
    </citation>
    <scope>NUCLEOTIDE SEQUENCE [LARGE SCALE GENOMIC DNA]</scope>
</reference>
<gene>
    <name evidence="3" type="ORF">UR38_C0008G0015</name>
</gene>
<dbReference type="AlphaFoldDB" id="A0A0F9ZRI9"/>
<dbReference type="InterPro" id="IPR039564">
    <property type="entry name" value="Peptidase_C39-like"/>
</dbReference>
<dbReference type="GO" id="GO:0006508">
    <property type="term" value="P:proteolysis"/>
    <property type="evidence" value="ECO:0007669"/>
    <property type="project" value="InterPro"/>
</dbReference>
<accession>A0A0F9ZRI9</accession>
<keyword evidence="3" id="KW-0326">Glycosidase</keyword>
<dbReference type="PATRIC" id="fig|1618561.3.peg.837"/>
<keyword evidence="3" id="KW-0378">Hydrolase</keyword>
<proteinExistence type="predicted"/>
<keyword evidence="3" id="KW-0624">Polysaccharide degradation</keyword>
<dbReference type="GO" id="GO:0005524">
    <property type="term" value="F:ATP binding"/>
    <property type="evidence" value="ECO:0007669"/>
    <property type="project" value="InterPro"/>
</dbReference>
<dbReference type="GO" id="GO:0016020">
    <property type="term" value="C:membrane"/>
    <property type="evidence" value="ECO:0007669"/>
    <property type="project" value="InterPro"/>
</dbReference>
<name>A0A0F9ZRI9_9BACT</name>
<evidence type="ECO:0000313" key="4">
    <source>
        <dbReference type="Proteomes" id="UP000033995"/>
    </source>
</evidence>
<protein>
    <submittedName>
        <fullName evidence="3">Endo-1,4-beta-xylanase</fullName>
    </submittedName>
</protein>
<dbReference type="Pfam" id="PF13529">
    <property type="entry name" value="Peptidase_C39_2"/>
    <property type="match status" value="1"/>
</dbReference>
<dbReference type="Gene3D" id="3.90.70.10">
    <property type="entry name" value="Cysteine proteinases"/>
    <property type="match status" value="1"/>
</dbReference>
<dbReference type="EMBL" id="LBOZ01000008">
    <property type="protein sequence ID" value="KKP46784.1"/>
    <property type="molecule type" value="Genomic_DNA"/>
</dbReference>
<dbReference type="GO" id="GO:0008233">
    <property type="term" value="F:peptidase activity"/>
    <property type="evidence" value="ECO:0007669"/>
    <property type="project" value="InterPro"/>
</dbReference>
<dbReference type="GO" id="GO:0045493">
    <property type="term" value="P:xylan catabolic process"/>
    <property type="evidence" value="ECO:0007669"/>
    <property type="project" value="UniProtKB-KW"/>
</dbReference>
<organism evidence="3 4">
    <name type="scientific">Candidatus Woesebacteria bacterium GW2011_GWA2_33_28</name>
    <dbReference type="NCBI Taxonomy" id="1618561"/>
    <lineage>
        <taxon>Bacteria</taxon>
        <taxon>Candidatus Woeseibacteriota</taxon>
    </lineage>
</organism>
<evidence type="ECO:0000256" key="1">
    <source>
        <dbReference type="SAM" id="MobiDB-lite"/>
    </source>
</evidence>
<keyword evidence="3" id="KW-0858">Xylan degradation</keyword>
<dbReference type="Proteomes" id="UP000033995">
    <property type="component" value="Unassembled WGS sequence"/>
</dbReference>